<name>A0A1H7UN01_9HYPH</name>
<dbReference type="Gene3D" id="3.30.450.40">
    <property type="match status" value="1"/>
</dbReference>
<dbReference type="InterPro" id="IPR050707">
    <property type="entry name" value="HTH_MetabolicPath_Reg"/>
</dbReference>
<keyword evidence="2 6" id="KW-0238">DNA-binding</keyword>
<dbReference type="Pfam" id="PF09339">
    <property type="entry name" value="HTH_IclR"/>
    <property type="match status" value="1"/>
</dbReference>
<keyword evidence="7" id="KW-1185">Reference proteome</keyword>
<dbReference type="Gene3D" id="1.10.10.10">
    <property type="entry name" value="Winged helix-like DNA-binding domain superfamily/Winged helix DNA-binding domain"/>
    <property type="match status" value="1"/>
</dbReference>
<dbReference type="GO" id="GO:0003700">
    <property type="term" value="F:DNA-binding transcription factor activity"/>
    <property type="evidence" value="ECO:0007669"/>
    <property type="project" value="TreeGrafter"/>
</dbReference>
<accession>A0A1H7UN01</accession>
<dbReference type="GO" id="GO:0045892">
    <property type="term" value="P:negative regulation of DNA-templated transcription"/>
    <property type="evidence" value="ECO:0007669"/>
    <property type="project" value="TreeGrafter"/>
</dbReference>
<sequence length="269" mass="28532">MTDSAEPLSSLRRALGLLRLVGAADAGGIRLKDLAEQAGCSQPTAHRALQDLAAEGFVEQIGKRYRLALDFFVLAARAGHADGLRDLAKPVLLRLSATLTDTIFLLVRNGYEAVCLDRIEGPFPIRSFTGDIGGKVPLGLGQGSLAILAHLPEAEREAVIRFNVPRLLDRGFLDEAALRVELEKARAQGWVNLNTGLIPGMAGLGVPVFDAQGRAVAALSVGTLADRLRPERLPGVVAILRAEAATLGAMLNPFDTALRHPSRSLSAVA</sequence>
<keyword evidence="3" id="KW-0804">Transcription</keyword>
<evidence type="ECO:0000259" key="4">
    <source>
        <dbReference type="PROSITE" id="PS51077"/>
    </source>
</evidence>
<protein>
    <submittedName>
        <fullName evidence="6">DNA-binding transcriptional regulator, IclR family</fullName>
    </submittedName>
</protein>
<dbReference type="SUPFAM" id="SSF55781">
    <property type="entry name" value="GAF domain-like"/>
    <property type="match status" value="1"/>
</dbReference>
<gene>
    <name evidence="6" type="ORF">SAMN04515666_106339</name>
</gene>
<dbReference type="PROSITE" id="PS51077">
    <property type="entry name" value="HTH_ICLR"/>
    <property type="match status" value="1"/>
</dbReference>
<evidence type="ECO:0000256" key="2">
    <source>
        <dbReference type="ARBA" id="ARBA00023125"/>
    </source>
</evidence>
<dbReference type="PROSITE" id="PS51078">
    <property type="entry name" value="ICLR_ED"/>
    <property type="match status" value="1"/>
</dbReference>
<dbReference type="SMART" id="SM00346">
    <property type="entry name" value="HTH_ICLR"/>
    <property type="match status" value="1"/>
</dbReference>
<evidence type="ECO:0000313" key="7">
    <source>
        <dbReference type="Proteomes" id="UP000199664"/>
    </source>
</evidence>
<dbReference type="InterPro" id="IPR005471">
    <property type="entry name" value="Tscrpt_reg_IclR_N"/>
</dbReference>
<dbReference type="InterPro" id="IPR036390">
    <property type="entry name" value="WH_DNA-bd_sf"/>
</dbReference>
<dbReference type="PANTHER" id="PTHR30136">
    <property type="entry name" value="HELIX-TURN-HELIX TRANSCRIPTIONAL REGULATOR, ICLR FAMILY"/>
    <property type="match status" value="1"/>
</dbReference>
<dbReference type="RefSeq" id="WP_091837906.1">
    <property type="nucleotide sequence ID" value="NZ_FOAN01000006.1"/>
</dbReference>
<evidence type="ECO:0000259" key="5">
    <source>
        <dbReference type="PROSITE" id="PS51078"/>
    </source>
</evidence>
<evidence type="ECO:0000256" key="3">
    <source>
        <dbReference type="ARBA" id="ARBA00023163"/>
    </source>
</evidence>
<dbReference type="PANTHER" id="PTHR30136:SF35">
    <property type="entry name" value="HTH-TYPE TRANSCRIPTIONAL REGULATOR RV1719"/>
    <property type="match status" value="1"/>
</dbReference>
<dbReference type="STRING" id="1036779.SAMN04515666_106339"/>
<dbReference type="SUPFAM" id="SSF46785">
    <property type="entry name" value="Winged helix' DNA-binding domain"/>
    <property type="match status" value="1"/>
</dbReference>
<reference evidence="7" key="1">
    <citation type="submission" date="2016-10" db="EMBL/GenBank/DDBJ databases">
        <authorList>
            <person name="Varghese N."/>
            <person name="Submissions S."/>
        </authorList>
    </citation>
    <scope>NUCLEOTIDE SEQUENCE [LARGE SCALE GENOMIC DNA]</scope>
    <source>
        <strain evidence="7">LMG 26383,CCUG 61248,R- 45681</strain>
    </source>
</reference>
<dbReference type="InterPro" id="IPR036388">
    <property type="entry name" value="WH-like_DNA-bd_sf"/>
</dbReference>
<feature type="domain" description="IclR-ED" evidence="5">
    <location>
        <begin position="70"/>
        <end position="253"/>
    </location>
</feature>
<dbReference type="InterPro" id="IPR014757">
    <property type="entry name" value="Tscrpt_reg_IclR_C"/>
</dbReference>
<proteinExistence type="predicted"/>
<dbReference type="Proteomes" id="UP000199664">
    <property type="component" value="Unassembled WGS sequence"/>
</dbReference>
<dbReference type="AlphaFoldDB" id="A0A1H7UN01"/>
<keyword evidence="1" id="KW-0805">Transcription regulation</keyword>
<dbReference type="OrthoDB" id="9807558at2"/>
<dbReference type="Pfam" id="PF01614">
    <property type="entry name" value="IclR_C"/>
    <property type="match status" value="1"/>
</dbReference>
<evidence type="ECO:0000256" key="1">
    <source>
        <dbReference type="ARBA" id="ARBA00023015"/>
    </source>
</evidence>
<dbReference type="InterPro" id="IPR029016">
    <property type="entry name" value="GAF-like_dom_sf"/>
</dbReference>
<feature type="domain" description="HTH iclR-type" evidence="4">
    <location>
        <begin position="8"/>
        <end position="69"/>
    </location>
</feature>
<organism evidence="6 7">
    <name type="scientific">Bosea lupini</name>
    <dbReference type="NCBI Taxonomy" id="1036779"/>
    <lineage>
        <taxon>Bacteria</taxon>
        <taxon>Pseudomonadati</taxon>
        <taxon>Pseudomonadota</taxon>
        <taxon>Alphaproteobacteria</taxon>
        <taxon>Hyphomicrobiales</taxon>
        <taxon>Boseaceae</taxon>
        <taxon>Bosea</taxon>
    </lineage>
</organism>
<dbReference type="EMBL" id="FOAN01000006">
    <property type="protein sequence ID" value="SEL98169.1"/>
    <property type="molecule type" value="Genomic_DNA"/>
</dbReference>
<evidence type="ECO:0000313" key="6">
    <source>
        <dbReference type="EMBL" id="SEL98169.1"/>
    </source>
</evidence>
<dbReference type="GO" id="GO:0003677">
    <property type="term" value="F:DNA binding"/>
    <property type="evidence" value="ECO:0007669"/>
    <property type="project" value="UniProtKB-KW"/>
</dbReference>